<dbReference type="EMBL" id="MGGE01000019">
    <property type="protein sequence ID" value="OGM21355.1"/>
    <property type="molecule type" value="Genomic_DNA"/>
</dbReference>
<dbReference type="InterPro" id="IPR028098">
    <property type="entry name" value="Glyco_trans_4-like_N"/>
</dbReference>
<name>A0A1F7Y478_9BACT</name>
<feature type="domain" description="Glycosyltransferase subfamily 4-like N-terminal" evidence="3">
    <location>
        <begin position="51"/>
        <end position="147"/>
    </location>
</feature>
<reference evidence="4 5" key="1">
    <citation type="journal article" date="2016" name="Nat. Commun.">
        <title>Thousands of microbial genomes shed light on interconnected biogeochemical processes in an aquifer system.</title>
        <authorList>
            <person name="Anantharaman K."/>
            <person name="Brown C.T."/>
            <person name="Hug L.A."/>
            <person name="Sharon I."/>
            <person name="Castelle C.J."/>
            <person name="Probst A.J."/>
            <person name="Thomas B.C."/>
            <person name="Singh A."/>
            <person name="Wilkins M.J."/>
            <person name="Karaoz U."/>
            <person name="Brodie E.L."/>
            <person name="Williams K.H."/>
            <person name="Hubbard S.S."/>
            <person name="Banfield J.F."/>
        </authorList>
    </citation>
    <scope>NUCLEOTIDE SEQUENCE [LARGE SCALE GENOMIC DNA]</scope>
</reference>
<sequence>MLSIAIDSGPLSGGHSVRGIGVMVKEQIQAIKRLSDQAIKLETFDFAANHQSLITNHYDIVHYPYFFPYALTLPSRKYGEKMVVTIQDLIQLIYPNNYPPGIRGKLNFYKQRIRLKNVDAVITISETSKKDIVRFLGIPAEKIHVIYLAPTSFYKVINDKEKLKDVRRKYNLPSKFVFYLGDVNYNKNIPTLIKACEIAGLPLAIGGKHATEVGSGEISLKAVKGPRDWIRFILGKPHPETAHFRELEKLFSNNKNIIRTGYIPDEDIAAVFNCATVCCQPSFYEGFGLSVVNSFACGVPVVIAKTQALVEIADGAALVADPNDGTDFADKISSLINNPALRGQTIKKGFERVKFFSWEKTAREMIDLYKKVTNDM</sequence>
<gene>
    <name evidence="4" type="ORF">A2714_02565</name>
</gene>
<evidence type="ECO:0000313" key="5">
    <source>
        <dbReference type="Proteomes" id="UP000178419"/>
    </source>
</evidence>
<evidence type="ECO:0000313" key="4">
    <source>
        <dbReference type="EMBL" id="OGM21355.1"/>
    </source>
</evidence>
<evidence type="ECO:0000259" key="3">
    <source>
        <dbReference type="Pfam" id="PF13439"/>
    </source>
</evidence>
<dbReference type="InterPro" id="IPR001296">
    <property type="entry name" value="Glyco_trans_1"/>
</dbReference>
<dbReference type="Pfam" id="PF00534">
    <property type="entry name" value="Glycos_transf_1"/>
    <property type="match status" value="1"/>
</dbReference>
<dbReference type="Proteomes" id="UP000178419">
    <property type="component" value="Unassembled WGS sequence"/>
</dbReference>
<evidence type="ECO:0000256" key="1">
    <source>
        <dbReference type="ARBA" id="ARBA00022679"/>
    </source>
</evidence>
<dbReference type="GO" id="GO:0009103">
    <property type="term" value="P:lipopolysaccharide biosynthetic process"/>
    <property type="evidence" value="ECO:0007669"/>
    <property type="project" value="TreeGrafter"/>
</dbReference>
<keyword evidence="1" id="KW-0808">Transferase</keyword>
<dbReference type="AlphaFoldDB" id="A0A1F7Y478"/>
<comment type="caution">
    <text evidence="4">The sequence shown here is derived from an EMBL/GenBank/DDBJ whole genome shotgun (WGS) entry which is preliminary data.</text>
</comment>
<accession>A0A1F7Y478</accession>
<dbReference type="CDD" id="cd03809">
    <property type="entry name" value="GT4_MtfB-like"/>
    <property type="match status" value="1"/>
</dbReference>
<proteinExistence type="predicted"/>
<dbReference type="PANTHER" id="PTHR46401:SF2">
    <property type="entry name" value="GLYCOSYLTRANSFERASE WBBK-RELATED"/>
    <property type="match status" value="1"/>
</dbReference>
<organism evidence="4 5">
    <name type="scientific">Candidatus Woesebacteria bacterium RIFCSPHIGHO2_01_FULL_38_9</name>
    <dbReference type="NCBI Taxonomy" id="1802492"/>
    <lineage>
        <taxon>Bacteria</taxon>
        <taxon>Candidatus Woeseibacteriota</taxon>
    </lineage>
</organism>
<dbReference type="PANTHER" id="PTHR46401">
    <property type="entry name" value="GLYCOSYLTRANSFERASE WBBK-RELATED"/>
    <property type="match status" value="1"/>
</dbReference>
<dbReference type="Pfam" id="PF13439">
    <property type="entry name" value="Glyco_transf_4"/>
    <property type="match status" value="1"/>
</dbReference>
<dbReference type="GO" id="GO:0016757">
    <property type="term" value="F:glycosyltransferase activity"/>
    <property type="evidence" value="ECO:0007669"/>
    <property type="project" value="InterPro"/>
</dbReference>
<protein>
    <recommendedName>
        <fullName evidence="6">Glycosyl transferase family 1 domain-containing protein</fullName>
    </recommendedName>
</protein>
<evidence type="ECO:0000259" key="2">
    <source>
        <dbReference type="Pfam" id="PF00534"/>
    </source>
</evidence>
<evidence type="ECO:0008006" key="6">
    <source>
        <dbReference type="Google" id="ProtNLM"/>
    </source>
</evidence>
<dbReference type="Gene3D" id="3.40.50.2000">
    <property type="entry name" value="Glycogen Phosphorylase B"/>
    <property type="match status" value="2"/>
</dbReference>
<feature type="domain" description="Glycosyl transferase family 1" evidence="2">
    <location>
        <begin position="172"/>
        <end position="351"/>
    </location>
</feature>
<dbReference type="SUPFAM" id="SSF53756">
    <property type="entry name" value="UDP-Glycosyltransferase/glycogen phosphorylase"/>
    <property type="match status" value="1"/>
</dbReference>